<dbReference type="RefSeq" id="WP_378479939.1">
    <property type="nucleotide sequence ID" value="NZ_JBHUIW010000036.1"/>
</dbReference>
<keyword evidence="2" id="KW-1185">Reference proteome</keyword>
<name>A0ABW5APB8_9BRAD</name>
<comment type="caution">
    <text evidence="1">The sequence shown here is derived from an EMBL/GenBank/DDBJ whole genome shotgun (WGS) entry which is preliminary data.</text>
</comment>
<reference evidence="2" key="1">
    <citation type="journal article" date="2019" name="Int. J. Syst. Evol. Microbiol.">
        <title>The Global Catalogue of Microorganisms (GCM) 10K type strain sequencing project: providing services to taxonomists for standard genome sequencing and annotation.</title>
        <authorList>
            <consortium name="The Broad Institute Genomics Platform"/>
            <consortium name="The Broad Institute Genome Sequencing Center for Infectious Disease"/>
            <person name="Wu L."/>
            <person name="Ma J."/>
        </authorList>
    </citation>
    <scope>NUCLEOTIDE SEQUENCE [LARGE SCALE GENOMIC DNA]</scope>
    <source>
        <strain evidence="2">CGMCC 1.6774</strain>
    </source>
</reference>
<evidence type="ECO:0000313" key="1">
    <source>
        <dbReference type="EMBL" id="MFD2184803.1"/>
    </source>
</evidence>
<gene>
    <name evidence="1" type="ORF">ACFSOX_21835</name>
</gene>
<protein>
    <submittedName>
        <fullName evidence="1">NrsF family protein</fullName>
    </submittedName>
</protein>
<organism evidence="1 2">
    <name type="scientific">Rhodoplanes azumiensis</name>
    <dbReference type="NCBI Taxonomy" id="1897628"/>
    <lineage>
        <taxon>Bacteria</taxon>
        <taxon>Pseudomonadati</taxon>
        <taxon>Pseudomonadota</taxon>
        <taxon>Alphaproteobacteria</taxon>
        <taxon>Hyphomicrobiales</taxon>
        <taxon>Nitrobacteraceae</taxon>
        <taxon>Rhodoplanes</taxon>
    </lineage>
</organism>
<dbReference type="EMBL" id="JBHUIW010000036">
    <property type="protein sequence ID" value="MFD2184803.1"/>
    <property type="molecule type" value="Genomic_DNA"/>
</dbReference>
<dbReference type="InterPro" id="IPR009495">
    <property type="entry name" value="NrsF"/>
</dbReference>
<dbReference type="Pfam" id="PF06532">
    <property type="entry name" value="NrsF"/>
    <property type="match status" value="1"/>
</dbReference>
<evidence type="ECO:0000313" key="2">
    <source>
        <dbReference type="Proteomes" id="UP001597314"/>
    </source>
</evidence>
<proteinExistence type="predicted"/>
<sequence>MRRSRRGGARGAVRAGAEGEGGLGAVLHAGHGPDDAPLRVAAWYPLAIRAVTVAGWAAARVSVRW</sequence>
<accession>A0ABW5APB8</accession>
<dbReference type="Proteomes" id="UP001597314">
    <property type="component" value="Unassembled WGS sequence"/>
</dbReference>